<sequence length="255" mass="27502">MTVTQDLGQRLIPPLKRSLAHVLNAVLPPRCLKCGEVVAAAGALCPTCWQQLSFLSPPCCACCGQPFDFDLGPDALCGACTQNHPAFDRARAVLRYDEASRDLVLAFKHADRTSLAPTFGAWLGRAGRELVAESDLIVPVPLHWSRLFARRYNQAALLAQELGSLSDKPVIPDLLIRRRATQKQGHLGRLARQRNVAGAFALHPRRLAALPGKRILLIDDVITTGATVTNCAKVLRQGGAGAVNVLAIARVIQAD</sequence>
<organism evidence="3 4">
    <name type="scientific">Dongia rigui</name>
    <dbReference type="NCBI Taxonomy" id="940149"/>
    <lineage>
        <taxon>Bacteria</taxon>
        <taxon>Pseudomonadati</taxon>
        <taxon>Pseudomonadota</taxon>
        <taxon>Alphaproteobacteria</taxon>
        <taxon>Rhodospirillales</taxon>
        <taxon>Dongiaceae</taxon>
        <taxon>Dongia</taxon>
    </lineage>
</organism>
<evidence type="ECO:0000313" key="4">
    <source>
        <dbReference type="Proteomes" id="UP001271769"/>
    </source>
</evidence>
<dbReference type="InterPro" id="IPR051910">
    <property type="entry name" value="ComF/GntX_DNA_util-trans"/>
</dbReference>
<keyword evidence="4" id="KW-1185">Reference proteome</keyword>
<evidence type="ECO:0000313" key="3">
    <source>
        <dbReference type="EMBL" id="MDY0871238.1"/>
    </source>
</evidence>
<name>A0ABU5DV92_9PROT</name>
<feature type="domain" description="Double zinc ribbon" evidence="2">
    <location>
        <begin position="22"/>
        <end position="80"/>
    </location>
</feature>
<evidence type="ECO:0000256" key="1">
    <source>
        <dbReference type="ARBA" id="ARBA00008007"/>
    </source>
</evidence>
<dbReference type="RefSeq" id="WP_320499615.1">
    <property type="nucleotide sequence ID" value="NZ_JAXCLX010000001.1"/>
</dbReference>
<dbReference type="PANTHER" id="PTHR47505:SF1">
    <property type="entry name" value="DNA UTILIZATION PROTEIN YHGH"/>
    <property type="match status" value="1"/>
</dbReference>
<evidence type="ECO:0000259" key="2">
    <source>
        <dbReference type="Pfam" id="PF18912"/>
    </source>
</evidence>
<gene>
    <name evidence="3" type="ORF">SMD31_04875</name>
</gene>
<dbReference type="SUPFAM" id="SSF53271">
    <property type="entry name" value="PRTase-like"/>
    <property type="match status" value="1"/>
</dbReference>
<dbReference type="EMBL" id="JAXCLX010000001">
    <property type="protein sequence ID" value="MDY0871238.1"/>
    <property type="molecule type" value="Genomic_DNA"/>
</dbReference>
<comment type="similarity">
    <text evidence="1">Belongs to the ComF/GntX family.</text>
</comment>
<dbReference type="Pfam" id="PF18912">
    <property type="entry name" value="DZR_2"/>
    <property type="match status" value="1"/>
</dbReference>
<reference evidence="3 4" key="1">
    <citation type="journal article" date="2013" name="Antonie Van Leeuwenhoek">
        <title>Dongia rigui sp. nov., isolated from freshwater of a large wetland in Korea.</title>
        <authorList>
            <person name="Baik K.S."/>
            <person name="Hwang Y.M."/>
            <person name="Choi J.S."/>
            <person name="Kwon J."/>
            <person name="Seong C.N."/>
        </authorList>
    </citation>
    <scope>NUCLEOTIDE SEQUENCE [LARGE SCALE GENOMIC DNA]</scope>
    <source>
        <strain evidence="3 4">04SU4-P</strain>
    </source>
</reference>
<comment type="caution">
    <text evidence="3">The sequence shown here is derived from an EMBL/GenBank/DDBJ whole genome shotgun (WGS) entry which is preliminary data.</text>
</comment>
<dbReference type="PANTHER" id="PTHR47505">
    <property type="entry name" value="DNA UTILIZATION PROTEIN YHGH"/>
    <property type="match status" value="1"/>
</dbReference>
<dbReference type="CDD" id="cd06223">
    <property type="entry name" value="PRTases_typeI"/>
    <property type="match status" value="1"/>
</dbReference>
<dbReference type="InterPro" id="IPR000836">
    <property type="entry name" value="PRTase_dom"/>
</dbReference>
<accession>A0ABU5DV92</accession>
<dbReference type="InterPro" id="IPR029057">
    <property type="entry name" value="PRTase-like"/>
</dbReference>
<dbReference type="Proteomes" id="UP001271769">
    <property type="component" value="Unassembled WGS sequence"/>
</dbReference>
<dbReference type="InterPro" id="IPR044005">
    <property type="entry name" value="DZR_2"/>
</dbReference>
<protein>
    <submittedName>
        <fullName evidence="3">ComF family protein</fullName>
    </submittedName>
</protein>
<proteinExistence type="inferred from homology"/>
<dbReference type="Gene3D" id="3.40.50.2020">
    <property type="match status" value="1"/>
</dbReference>